<evidence type="ECO:0000256" key="9">
    <source>
        <dbReference type="HAMAP-Rule" id="MF_00106"/>
    </source>
</evidence>
<keyword evidence="7 9" id="KW-0464">Manganese</keyword>
<dbReference type="InterPro" id="IPR004628">
    <property type="entry name" value="Man_deHydtase"/>
</dbReference>
<evidence type="ECO:0000256" key="2">
    <source>
        <dbReference type="ARBA" id="ARBA00002713"/>
    </source>
</evidence>
<dbReference type="GO" id="GO:0030145">
    <property type="term" value="F:manganese ion binding"/>
    <property type="evidence" value="ECO:0007669"/>
    <property type="project" value="TreeGrafter"/>
</dbReference>
<comment type="cofactor">
    <cofactor evidence="9">
        <name>Fe(2+)</name>
        <dbReference type="ChEBI" id="CHEBI:29033"/>
    </cofactor>
    <cofactor evidence="9">
        <name>Mn(2+)</name>
        <dbReference type="ChEBI" id="CHEBI:29035"/>
    </cofactor>
</comment>
<dbReference type="GO" id="GO:0008927">
    <property type="term" value="F:mannonate dehydratase activity"/>
    <property type="evidence" value="ECO:0007669"/>
    <property type="project" value="UniProtKB-UniRule"/>
</dbReference>
<dbReference type="PIRSF" id="PIRSF016049">
    <property type="entry name" value="Man_dehyd"/>
    <property type="match status" value="1"/>
</dbReference>
<comment type="pathway">
    <text evidence="3 9">Carbohydrate metabolism; pentose and glucuronate interconversion.</text>
</comment>
<keyword evidence="11" id="KW-1185">Reference proteome</keyword>
<name>A0AAE3M4Z0_9BACT</name>
<organism evidence="10 11">
    <name type="scientific">Plebeiibacterium sediminum</name>
    <dbReference type="NCBI Taxonomy" id="2992112"/>
    <lineage>
        <taxon>Bacteria</taxon>
        <taxon>Pseudomonadati</taxon>
        <taxon>Bacteroidota</taxon>
        <taxon>Bacteroidia</taxon>
        <taxon>Marinilabiliales</taxon>
        <taxon>Marinilabiliaceae</taxon>
        <taxon>Plebeiibacterium</taxon>
    </lineage>
</organism>
<dbReference type="AlphaFoldDB" id="A0AAE3M4Z0"/>
<comment type="similarity">
    <text evidence="4 9">Belongs to the mannonate dehydratase family.</text>
</comment>
<evidence type="ECO:0000256" key="1">
    <source>
        <dbReference type="ARBA" id="ARBA00001794"/>
    </source>
</evidence>
<keyword evidence="6 9" id="KW-0408">Iron</keyword>
<dbReference type="GO" id="GO:0008198">
    <property type="term" value="F:ferrous iron binding"/>
    <property type="evidence" value="ECO:0007669"/>
    <property type="project" value="TreeGrafter"/>
</dbReference>
<dbReference type="Gene3D" id="3.20.20.150">
    <property type="entry name" value="Divalent-metal-dependent TIM barrel enzymes"/>
    <property type="match status" value="1"/>
</dbReference>
<dbReference type="NCBIfam" id="TIGR00695">
    <property type="entry name" value="uxuA"/>
    <property type="match status" value="1"/>
</dbReference>
<dbReference type="NCBIfam" id="NF003027">
    <property type="entry name" value="PRK03906.1"/>
    <property type="match status" value="1"/>
</dbReference>
<dbReference type="PANTHER" id="PTHR30387">
    <property type="entry name" value="MANNONATE DEHYDRATASE"/>
    <property type="match status" value="1"/>
</dbReference>
<dbReference type="HAMAP" id="MF_00106">
    <property type="entry name" value="UxuA"/>
    <property type="match status" value="1"/>
</dbReference>
<dbReference type="SUPFAM" id="SSF51658">
    <property type="entry name" value="Xylose isomerase-like"/>
    <property type="match status" value="1"/>
</dbReference>
<evidence type="ECO:0000313" key="10">
    <source>
        <dbReference type="EMBL" id="MCW3786984.1"/>
    </source>
</evidence>
<proteinExistence type="inferred from homology"/>
<dbReference type="Pfam" id="PF03786">
    <property type="entry name" value="UxuA"/>
    <property type="match status" value="1"/>
</dbReference>
<evidence type="ECO:0000256" key="7">
    <source>
        <dbReference type="ARBA" id="ARBA00023211"/>
    </source>
</evidence>
<sequence length="401" mass="45506">MALEKTWRWFGEKDPITLDMLVQMGVEGVITALHHIPNGEVWSVEEIMKVKNAIEKRGMRWSVVESLPVSEGIKICSDDRPRLIKNYQESVRNLGACGIDTICYNFMPVLDWARTNLHYKLNNGGESMYFDFPTFVAFDAYILKRPDAEKDYPKEVVEKAKEVFAQMSEEEAEELAYNIIVVTQGFIDGVIDGSVPDPKGLFLEFIKRYEGYDKNKMRENLKAFLDDVIPVAEEAGVNFAIHPDDPPFPVLGLPRIIGQKEDYEWLYEANKSPNNGITFCAGSLSARKENNLLDIIESYGERIHFVHLRNTKLLPDGSFYESGHLSGSQNMVALMTALLKEQKKRISEGRKDVKMPVRPDHGIKILDDYNNDKYNPGYPLVGRLKGLAELDGLMAGIESFI</sequence>
<comment type="caution">
    <text evidence="10">The sequence shown here is derived from an EMBL/GenBank/DDBJ whole genome shotgun (WGS) entry which is preliminary data.</text>
</comment>
<evidence type="ECO:0000256" key="5">
    <source>
        <dbReference type="ARBA" id="ARBA00012927"/>
    </source>
</evidence>
<gene>
    <name evidence="9 10" type="primary">uxuA</name>
    <name evidence="10" type="ORF">OM075_10925</name>
</gene>
<dbReference type="RefSeq" id="WP_301190549.1">
    <property type="nucleotide sequence ID" value="NZ_JAPDPJ010000022.1"/>
</dbReference>
<reference evidence="10" key="1">
    <citation type="submission" date="2022-10" db="EMBL/GenBank/DDBJ databases">
        <authorList>
            <person name="Yu W.X."/>
        </authorList>
    </citation>
    <scope>NUCLEOTIDE SEQUENCE</scope>
    <source>
        <strain evidence="10">AAT</strain>
    </source>
</reference>
<evidence type="ECO:0000256" key="8">
    <source>
        <dbReference type="ARBA" id="ARBA00023239"/>
    </source>
</evidence>
<dbReference type="Proteomes" id="UP001209229">
    <property type="component" value="Unassembled WGS sequence"/>
</dbReference>
<dbReference type="EC" id="4.2.1.8" evidence="5 9"/>
<dbReference type="GO" id="GO:0042840">
    <property type="term" value="P:D-glucuronate catabolic process"/>
    <property type="evidence" value="ECO:0007669"/>
    <property type="project" value="TreeGrafter"/>
</dbReference>
<comment type="function">
    <text evidence="2 9">Catalyzes the dehydration of D-mannonate.</text>
</comment>
<protein>
    <recommendedName>
        <fullName evidence="5 9">Mannonate dehydratase</fullName>
        <ecNumber evidence="5 9">4.2.1.8</ecNumber>
    </recommendedName>
    <alternativeName>
        <fullName evidence="9">D-mannonate hydro-lyase</fullName>
    </alternativeName>
</protein>
<evidence type="ECO:0000256" key="4">
    <source>
        <dbReference type="ARBA" id="ARBA00007389"/>
    </source>
</evidence>
<dbReference type="EMBL" id="JAPDPJ010000022">
    <property type="protein sequence ID" value="MCW3786984.1"/>
    <property type="molecule type" value="Genomic_DNA"/>
</dbReference>
<dbReference type="PANTHER" id="PTHR30387:SF2">
    <property type="entry name" value="MANNONATE DEHYDRATASE"/>
    <property type="match status" value="1"/>
</dbReference>
<evidence type="ECO:0000313" key="11">
    <source>
        <dbReference type="Proteomes" id="UP001209229"/>
    </source>
</evidence>
<comment type="catalytic activity">
    <reaction evidence="1 9">
        <text>D-mannonate = 2-dehydro-3-deoxy-D-gluconate + H2O</text>
        <dbReference type="Rhea" id="RHEA:20097"/>
        <dbReference type="ChEBI" id="CHEBI:15377"/>
        <dbReference type="ChEBI" id="CHEBI:17767"/>
        <dbReference type="ChEBI" id="CHEBI:57990"/>
        <dbReference type="EC" id="4.2.1.8"/>
    </reaction>
</comment>
<evidence type="ECO:0000256" key="6">
    <source>
        <dbReference type="ARBA" id="ARBA00023004"/>
    </source>
</evidence>
<accession>A0AAE3M4Z0</accession>
<dbReference type="InterPro" id="IPR036237">
    <property type="entry name" value="Xyl_isomerase-like_sf"/>
</dbReference>
<evidence type="ECO:0000256" key="3">
    <source>
        <dbReference type="ARBA" id="ARBA00004892"/>
    </source>
</evidence>
<keyword evidence="8 9" id="KW-0456">Lyase</keyword>